<dbReference type="Gene3D" id="2.60.40.10">
    <property type="entry name" value="Immunoglobulins"/>
    <property type="match status" value="1"/>
</dbReference>
<dbReference type="SUPFAM" id="SSF49384">
    <property type="entry name" value="Carbohydrate-binding domain"/>
    <property type="match status" value="1"/>
</dbReference>
<dbReference type="SUPFAM" id="SSF49265">
    <property type="entry name" value="Fibronectin type III"/>
    <property type="match status" value="1"/>
</dbReference>
<dbReference type="SMART" id="SM00637">
    <property type="entry name" value="CBD_II"/>
    <property type="match status" value="1"/>
</dbReference>
<evidence type="ECO:0000259" key="5">
    <source>
        <dbReference type="PROSITE" id="PS50853"/>
    </source>
</evidence>
<evidence type="ECO:0000256" key="4">
    <source>
        <dbReference type="SAM" id="SignalP"/>
    </source>
</evidence>
<dbReference type="Gene3D" id="2.60.40.290">
    <property type="match status" value="1"/>
</dbReference>
<keyword evidence="2" id="KW-0378">Hydrolase</keyword>
<feature type="domain" description="CBM2" evidence="6">
    <location>
        <begin position="583"/>
        <end position="697"/>
    </location>
</feature>
<dbReference type="InterPro" id="IPR001919">
    <property type="entry name" value="CBD2"/>
</dbReference>
<keyword evidence="8" id="KW-1185">Reference proteome</keyword>
<dbReference type="InterPro" id="IPR013783">
    <property type="entry name" value="Ig-like_fold"/>
</dbReference>
<dbReference type="SUPFAM" id="SSF51445">
    <property type="entry name" value="(Trans)glycosidases"/>
    <property type="match status" value="1"/>
</dbReference>
<dbReference type="PANTHER" id="PTHR43576:SF3">
    <property type="entry name" value="ALPHA-L-ARABINOFURANOSIDASE C"/>
    <property type="match status" value="1"/>
</dbReference>
<dbReference type="Pfam" id="PF00553">
    <property type="entry name" value="CBM_2"/>
    <property type="match status" value="1"/>
</dbReference>
<keyword evidence="1" id="KW-0119">Carbohydrate metabolism</keyword>
<reference evidence="8" key="1">
    <citation type="journal article" date="2019" name="Int. J. Syst. Evol. Microbiol.">
        <title>The Global Catalogue of Microorganisms (GCM) 10K type strain sequencing project: providing services to taxonomists for standard genome sequencing and annotation.</title>
        <authorList>
            <consortium name="The Broad Institute Genomics Platform"/>
            <consortium name="The Broad Institute Genome Sequencing Center for Infectious Disease"/>
            <person name="Wu L."/>
            <person name="Ma J."/>
        </authorList>
    </citation>
    <scope>NUCLEOTIDE SEQUENCE [LARGE SCALE GENOMIC DNA]</scope>
    <source>
        <strain evidence="8">CCUG 49560</strain>
    </source>
</reference>
<dbReference type="PROSITE" id="PS51318">
    <property type="entry name" value="TAT"/>
    <property type="match status" value="1"/>
</dbReference>
<dbReference type="InterPro" id="IPR008965">
    <property type="entry name" value="CBM2/CBM3_carb-bd_dom_sf"/>
</dbReference>
<dbReference type="Gene3D" id="3.20.20.80">
    <property type="entry name" value="Glycosidases"/>
    <property type="match status" value="1"/>
</dbReference>
<dbReference type="InterPro" id="IPR013780">
    <property type="entry name" value="Glyco_hydro_b"/>
</dbReference>
<evidence type="ECO:0000313" key="8">
    <source>
        <dbReference type="Proteomes" id="UP001595891"/>
    </source>
</evidence>
<feature type="domain" description="Fibronectin type-III" evidence="5">
    <location>
        <begin position="497"/>
        <end position="587"/>
    </location>
</feature>
<organism evidence="7 8">
    <name type="scientific">Sphaerisporangium corydalis</name>
    <dbReference type="NCBI Taxonomy" id="1441875"/>
    <lineage>
        <taxon>Bacteria</taxon>
        <taxon>Bacillati</taxon>
        <taxon>Actinomycetota</taxon>
        <taxon>Actinomycetes</taxon>
        <taxon>Streptosporangiales</taxon>
        <taxon>Streptosporangiaceae</taxon>
        <taxon>Sphaerisporangium</taxon>
    </lineage>
</organism>
<dbReference type="InterPro" id="IPR017853">
    <property type="entry name" value="GH"/>
</dbReference>
<dbReference type="Proteomes" id="UP001595891">
    <property type="component" value="Unassembled WGS sequence"/>
</dbReference>
<dbReference type="InterPro" id="IPR006311">
    <property type="entry name" value="TAT_signal"/>
</dbReference>
<accession>A0ABV9ES58</accession>
<dbReference type="InterPro" id="IPR003961">
    <property type="entry name" value="FN3_dom"/>
</dbReference>
<keyword evidence="4" id="KW-0732">Signal</keyword>
<evidence type="ECO:0000256" key="1">
    <source>
        <dbReference type="ARBA" id="ARBA00023277"/>
    </source>
</evidence>
<dbReference type="SMART" id="SM00060">
    <property type="entry name" value="FN3"/>
    <property type="match status" value="1"/>
</dbReference>
<dbReference type="Pfam" id="PF00041">
    <property type="entry name" value="fn3"/>
    <property type="match status" value="1"/>
</dbReference>
<dbReference type="RefSeq" id="WP_262849126.1">
    <property type="nucleotide sequence ID" value="NZ_JANZYP010000081.1"/>
</dbReference>
<comment type="caution">
    <text evidence="7">The sequence shown here is derived from an EMBL/GenBank/DDBJ whole genome shotgun (WGS) entry which is preliminary data.</text>
</comment>
<dbReference type="PROSITE" id="PS50853">
    <property type="entry name" value="FN3"/>
    <property type="match status" value="1"/>
</dbReference>
<evidence type="ECO:0000256" key="3">
    <source>
        <dbReference type="ARBA" id="ARBA00023326"/>
    </source>
</evidence>
<dbReference type="InterPro" id="IPR012291">
    <property type="entry name" value="CBM2_carb-bd_dom_sf"/>
</dbReference>
<dbReference type="Gene3D" id="2.60.40.1180">
    <property type="entry name" value="Golgi alpha-mannosidase II"/>
    <property type="match status" value="1"/>
</dbReference>
<dbReference type="EMBL" id="JBHSFN010000045">
    <property type="protein sequence ID" value="MFC4592287.1"/>
    <property type="molecule type" value="Genomic_DNA"/>
</dbReference>
<feature type="chain" id="PRO_5045337910" evidence="4">
    <location>
        <begin position="35"/>
        <end position="700"/>
    </location>
</feature>
<gene>
    <name evidence="7" type="ORF">ACFO8L_39790</name>
</gene>
<keyword evidence="3" id="KW-0624">Polysaccharide degradation</keyword>
<evidence type="ECO:0000313" key="7">
    <source>
        <dbReference type="EMBL" id="MFC4592287.1"/>
    </source>
</evidence>
<protein>
    <submittedName>
        <fullName evidence="7">Cellulose binding domain-containing protein</fullName>
    </submittedName>
</protein>
<feature type="signal peptide" evidence="4">
    <location>
        <begin position="1"/>
        <end position="34"/>
    </location>
</feature>
<dbReference type="CDD" id="cd00063">
    <property type="entry name" value="FN3"/>
    <property type="match status" value="1"/>
</dbReference>
<evidence type="ECO:0000256" key="2">
    <source>
        <dbReference type="ARBA" id="ARBA00023295"/>
    </source>
</evidence>
<dbReference type="InterPro" id="IPR036116">
    <property type="entry name" value="FN3_sf"/>
</dbReference>
<sequence>MDLSFLRGLGRRRRLAAGVAVALAGAVLTAPATAAGAAAPAVNVTVNARAGLGTVPDTAYGLNQAVWDGNMNTEASADLLGAAGVRMMRYPGGSYGDGFHWQTGTVSGGGYVAPGTGFDAFMGTVGAIGAQAMIIANYGSGTPQEAADWVRYANLTKGYGVKYWEIGNEVFGNGHYGAEWELDYHDGKDPATYANNVVQYARAMKAADPTIKIGAVVTDPGNWPDGVVATGDSAAWNQTVLSIAGPYIDFVIMHYYPNHTTAADVLQQVKLLPGELDQVRRQIDQYAGPRGPGIGIALTETASNYQSDTQVGGLFAADVYFAALENGVFTVDYWDTRNGMGEISTAPDGTTSYGDGGLLSSGNCNGDNVCEPPLNTPFAPYFALKMLSRVALPGDTLVRAGSDNELVSVHAARNTDGGLSVELVNQDPGTAYTVRLGYDGWTPSGATPTVHTFGSGDTSITTSRQGTASTQVIPPYSIVTVKLTPSSANPVDTALTAPGDPAAGEVTASTATISWQRSTGGDVTRYAVYQQFGTNSVLLGESTSTSFTARNLVPGTAYTLNVLAVGQKGHPSTPSKPVSFVTGTPRDSTCAVTYTVATGWGSGFVANISLTNTGPSPITGWTLAFSFPAATESLSDSTWNAGFAEDGRHVVVTPTASNTYLAPHGGNTLSFGFVGDQTGANPPPASFTLNGTVCATTYSY</sequence>
<name>A0ABV9ES58_9ACTN</name>
<dbReference type="PROSITE" id="PS51173">
    <property type="entry name" value="CBM2"/>
    <property type="match status" value="1"/>
</dbReference>
<keyword evidence="2" id="KW-0326">Glycosidase</keyword>
<proteinExistence type="predicted"/>
<evidence type="ECO:0000259" key="6">
    <source>
        <dbReference type="PROSITE" id="PS51173"/>
    </source>
</evidence>
<dbReference type="PANTHER" id="PTHR43576">
    <property type="entry name" value="ALPHA-L-ARABINOFURANOSIDASE C-RELATED"/>
    <property type="match status" value="1"/>
</dbReference>